<feature type="domain" description="Acyltransferase 3" evidence="2">
    <location>
        <begin position="16"/>
        <end position="348"/>
    </location>
</feature>
<feature type="transmembrane region" description="Helical" evidence="1">
    <location>
        <begin position="202"/>
        <end position="225"/>
    </location>
</feature>
<feature type="transmembrane region" description="Helical" evidence="1">
    <location>
        <begin position="237"/>
        <end position="255"/>
    </location>
</feature>
<keyword evidence="4" id="KW-0378">Hydrolase</keyword>
<feature type="transmembrane region" description="Helical" evidence="1">
    <location>
        <begin position="369"/>
        <end position="389"/>
    </location>
</feature>
<accession>A0ABP8JST8</accession>
<reference evidence="5" key="1">
    <citation type="journal article" date="2019" name="Int. J. Syst. Evol. Microbiol.">
        <title>The Global Catalogue of Microorganisms (GCM) 10K type strain sequencing project: providing services to taxonomists for standard genome sequencing and annotation.</title>
        <authorList>
            <consortium name="The Broad Institute Genomics Platform"/>
            <consortium name="The Broad Institute Genome Sequencing Center for Infectious Disease"/>
            <person name="Wu L."/>
            <person name="Ma J."/>
        </authorList>
    </citation>
    <scope>NUCLEOTIDE SEQUENCE [LARGE SCALE GENOMIC DNA]</scope>
    <source>
        <strain evidence="5">JCM 17738</strain>
    </source>
</reference>
<dbReference type="EMBL" id="BAABFX010000026">
    <property type="protein sequence ID" value="GAA4395461.1"/>
    <property type="molecule type" value="Genomic_DNA"/>
</dbReference>
<dbReference type="RefSeq" id="WP_159900218.1">
    <property type="nucleotide sequence ID" value="NZ_BAABFX010000026.1"/>
</dbReference>
<feature type="transmembrane region" description="Helical" evidence="1">
    <location>
        <begin position="41"/>
        <end position="61"/>
    </location>
</feature>
<dbReference type="InterPro" id="IPR002656">
    <property type="entry name" value="Acyl_transf_3_dom"/>
</dbReference>
<evidence type="ECO:0000313" key="5">
    <source>
        <dbReference type="Proteomes" id="UP001500390"/>
    </source>
</evidence>
<feature type="domain" description="SGNH" evidence="3">
    <location>
        <begin position="447"/>
        <end position="687"/>
    </location>
</feature>
<keyword evidence="1" id="KW-0812">Transmembrane</keyword>
<protein>
    <submittedName>
        <fullName evidence="4">SGNH hydrolase domain-containing protein</fullName>
    </submittedName>
</protein>
<feature type="transmembrane region" description="Helical" evidence="1">
    <location>
        <begin position="325"/>
        <end position="348"/>
    </location>
</feature>
<dbReference type="PANTHER" id="PTHR23028:SF53">
    <property type="entry name" value="ACYL_TRANSF_3 DOMAIN-CONTAINING PROTEIN"/>
    <property type="match status" value="1"/>
</dbReference>
<keyword evidence="5" id="KW-1185">Reference proteome</keyword>
<keyword evidence="1" id="KW-1133">Transmembrane helix</keyword>
<dbReference type="Pfam" id="PF01757">
    <property type="entry name" value="Acyl_transf_3"/>
    <property type="match status" value="1"/>
</dbReference>
<keyword evidence="1" id="KW-0472">Membrane</keyword>
<dbReference type="InterPro" id="IPR050879">
    <property type="entry name" value="Acyltransferase_3"/>
</dbReference>
<feature type="transmembrane region" description="Helical" evidence="1">
    <location>
        <begin position="82"/>
        <end position="101"/>
    </location>
</feature>
<evidence type="ECO:0000313" key="4">
    <source>
        <dbReference type="EMBL" id="GAA4395461.1"/>
    </source>
</evidence>
<evidence type="ECO:0000259" key="3">
    <source>
        <dbReference type="Pfam" id="PF19040"/>
    </source>
</evidence>
<sequence length="699" mass="74420">MPTAESPARHSGFRPDIEGLRAVAILTVLAHHAGLPLHGGFIGVDIFFVISGFLITGLLVTELSDTGAISWSRFVGRRIRRLLPAAVLVLVVTAAWSFLVVPGLRRRDIGIDIAASAAYVVNWVFARREVDYLASDIRPSPVQHFWSLAVEEQFYVLWPLLLIVLALVVRRPSRRVVLGALGVLVAVSFVWSIWFSDTSPRPAFFTTTTRVWELGVGAMLAVALAGRPRPASPVRGARVLGWAALLTLVAVALLLPDGIDWPGAWALLPTVPTAALLWVGWQCGGGQGAGRVLGWRPMVWIGGLSYSLYLWHWPFIVLGEWTADAVGTILPTWGKAALAVASIGPAWLSWRFVETPVHHGPWLRERPRALLASGLALSLVGVLAALPLLPLRSPFTTTPPDGVVVVADLGAATVVPGRPVTDVDDPGWVTPDPLVAGEDRPAADVDRCQVDHAATEPVACTFGDPEGTSTIALVGDSKAMQWLPALEVVALDRGWRIVTWGKSACAFAAAPAAEAGVAYPECDAWNEAVVRSLEQDPPDVVVTSGVARSAWVGESTERELLVQGYADRWQELTDRGVPVVVVGDSPLSPDDLDICAARHPRELRRCTFAAQPAVAGSGLQVQQDAVALVAAGSAPQAQARSAVELLDLTAWICPGGQCPVVIGHVAVHRAGDHVTATYAKTLAPQVAAAVDQALTRAPQ</sequence>
<evidence type="ECO:0000259" key="2">
    <source>
        <dbReference type="Pfam" id="PF01757"/>
    </source>
</evidence>
<feature type="transmembrane region" description="Helical" evidence="1">
    <location>
        <begin position="293"/>
        <end position="313"/>
    </location>
</feature>
<feature type="transmembrane region" description="Helical" evidence="1">
    <location>
        <begin position="176"/>
        <end position="196"/>
    </location>
</feature>
<dbReference type="GO" id="GO:0016787">
    <property type="term" value="F:hydrolase activity"/>
    <property type="evidence" value="ECO:0007669"/>
    <property type="project" value="UniProtKB-KW"/>
</dbReference>
<proteinExistence type="predicted"/>
<dbReference type="PANTHER" id="PTHR23028">
    <property type="entry name" value="ACETYLTRANSFERASE"/>
    <property type="match status" value="1"/>
</dbReference>
<comment type="caution">
    <text evidence="4">The sequence shown here is derived from an EMBL/GenBank/DDBJ whole genome shotgun (WGS) entry which is preliminary data.</text>
</comment>
<feature type="transmembrane region" description="Helical" evidence="1">
    <location>
        <begin position="153"/>
        <end position="169"/>
    </location>
</feature>
<dbReference type="InterPro" id="IPR043968">
    <property type="entry name" value="SGNH"/>
</dbReference>
<feature type="transmembrane region" description="Helical" evidence="1">
    <location>
        <begin position="261"/>
        <end position="281"/>
    </location>
</feature>
<dbReference type="Proteomes" id="UP001500390">
    <property type="component" value="Unassembled WGS sequence"/>
</dbReference>
<gene>
    <name evidence="4" type="ORF">GCM10023153_17470</name>
</gene>
<evidence type="ECO:0000256" key="1">
    <source>
        <dbReference type="SAM" id="Phobius"/>
    </source>
</evidence>
<organism evidence="4 5">
    <name type="scientific">Ornithinibacter aureus</name>
    <dbReference type="NCBI Taxonomy" id="622664"/>
    <lineage>
        <taxon>Bacteria</taxon>
        <taxon>Bacillati</taxon>
        <taxon>Actinomycetota</taxon>
        <taxon>Actinomycetes</taxon>
        <taxon>Micrococcales</taxon>
        <taxon>Intrasporangiaceae</taxon>
        <taxon>Ornithinibacter</taxon>
    </lineage>
</organism>
<dbReference type="Pfam" id="PF19040">
    <property type="entry name" value="SGNH"/>
    <property type="match status" value="1"/>
</dbReference>
<name>A0ABP8JST8_9MICO</name>